<sequence>MFRMFLTRCSTIDFLDISDRNVPDLPLPYFAGAETSLSHLCELRCNMEIPPSIFYRMAQISSALATCSNTLTNLTFGGDLICIPSSTIAEIVNLQVLKLDFNHFNRNLNEEILESLEFTAFPNLKMLKMGGILAPLIMLGRLIRRTRNNLESISLHGWSKPDPKPIGTFNRVVAQYAPKLKYLTTCLDNPLDGDLLFEMLGNLCHEKFSKLRIAGKWTFTPKGLKKFFEKRKKKKRSFSLYICDCYDEVDSCIEITKSHNQVIERYKAEVFQSEIIDKRSLKKRKSFISTTNGRSSEDISFSCNVGSKD</sequence>
<dbReference type="Gene3D" id="3.80.10.10">
    <property type="entry name" value="Ribonuclease Inhibitor"/>
    <property type="match status" value="1"/>
</dbReference>
<organism evidence="1 2">
    <name type="scientific">Funneliformis mosseae</name>
    <name type="common">Endomycorrhizal fungus</name>
    <name type="synonym">Glomus mosseae</name>
    <dbReference type="NCBI Taxonomy" id="27381"/>
    <lineage>
        <taxon>Eukaryota</taxon>
        <taxon>Fungi</taxon>
        <taxon>Fungi incertae sedis</taxon>
        <taxon>Mucoromycota</taxon>
        <taxon>Glomeromycotina</taxon>
        <taxon>Glomeromycetes</taxon>
        <taxon>Glomerales</taxon>
        <taxon>Glomeraceae</taxon>
        <taxon>Funneliformis</taxon>
    </lineage>
</organism>
<gene>
    <name evidence="1" type="ORF">FMOSSE_LOCUS9890</name>
</gene>
<dbReference type="EMBL" id="CAJVPP010003047">
    <property type="protein sequence ID" value="CAG8619266.1"/>
    <property type="molecule type" value="Genomic_DNA"/>
</dbReference>
<comment type="caution">
    <text evidence="1">The sequence shown here is derived from an EMBL/GenBank/DDBJ whole genome shotgun (WGS) entry which is preliminary data.</text>
</comment>
<name>A0A9N9CY07_FUNMO</name>
<dbReference type="Proteomes" id="UP000789375">
    <property type="component" value="Unassembled WGS sequence"/>
</dbReference>
<dbReference type="SUPFAM" id="SSF52047">
    <property type="entry name" value="RNI-like"/>
    <property type="match status" value="1"/>
</dbReference>
<proteinExistence type="predicted"/>
<keyword evidence="2" id="KW-1185">Reference proteome</keyword>
<dbReference type="AlphaFoldDB" id="A0A9N9CY07"/>
<evidence type="ECO:0000313" key="1">
    <source>
        <dbReference type="EMBL" id="CAG8619266.1"/>
    </source>
</evidence>
<protein>
    <submittedName>
        <fullName evidence="1">9968_t:CDS:1</fullName>
    </submittedName>
</protein>
<evidence type="ECO:0000313" key="2">
    <source>
        <dbReference type="Proteomes" id="UP000789375"/>
    </source>
</evidence>
<accession>A0A9N9CY07</accession>
<dbReference type="InterPro" id="IPR032675">
    <property type="entry name" value="LRR_dom_sf"/>
</dbReference>
<reference evidence="1" key="1">
    <citation type="submission" date="2021-06" db="EMBL/GenBank/DDBJ databases">
        <authorList>
            <person name="Kallberg Y."/>
            <person name="Tangrot J."/>
            <person name="Rosling A."/>
        </authorList>
    </citation>
    <scope>NUCLEOTIDE SEQUENCE</scope>
    <source>
        <strain evidence="1">87-6 pot B 2015</strain>
    </source>
</reference>